<accession>A0AAV5GLC7</accession>
<dbReference type="AlphaFoldDB" id="A0AAV5GLC7"/>
<dbReference type="Proteomes" id="UP001342314">
    <property type="component" value="Unassembled WGS sequence"/>
</dbReference>
<evidence type="ECO:0000313" key="3">
    <source>
        <dbReference type="EMBL" id="GJN91018.1"/>
    </source>
</evidence>
<evidence type="ECO:0000256" key="1">
    <source>
        <dbReference type="SAM" id="MobiDB-lite"/>
    </source>
</evidence>
<comment type="caution">
    <text evidence="3">The sequence shown here is derived from an EMBL/GenBank/DDBJ whole genome shotgun (WGS) entry which is preliminary data.</text>
</comment>
<protein>
    <recommendedName>
        <fullName evidence="2">HNH nuclease domain-containing protein</fullName>
    </recommendedName>
</protein>
<feature type="region of interest" description="Disordered" evidence="1">
    <location>
        <begin position="198"/>
        <end position="217"/>
    </location>
</feature>
<dbReference type="Pfam" id="PF13391">
    <property type="entry name" value="HNH_2"/>
    <property type="match status" value="1"/>
</dbReference>
<keyword evidence="4" id="KW-1185">Reference proteome</keyword>
<dbReference type="EMBL" id="BQKY01000008">
    <property type="protein sequence ID" value="GJN91018.1"/>
    <property type="molecule type" value="Genomic_DNA"/>
</dbReference>
<name>A0AAV5GLC7_9BASI</name>
<proteinExistence type="predicted"/>
<gene>
    <name evidence="3" type="ORF">Rhopal_004032-T1</name>
</gene>
<organism evidence="3 4">
    <name type="scientific">Rhodotorula paludigena</name>
    <dbReference type="NCBI Taxonomy" id="86838"/>
    <lineage>
        <taxon>Eukaryota</taxon>
        <taxon>Fungi</taxon>
        <taxon>Dikarya</taxon>
        <taxon>Basidiomycota</taxon>
        <taxon>Pucciniomycotina</taxon>
        <taxon>Microbotryomycetes</taxon>
        <taxon>Sporidiobolales</taxon>
        <taxon>Sporidiobolaceae</taxon>
        <taxon>Rhodotorula</taxon>
    </lineage>
</organism>
<evidence type="ECO:0000313" key="4">
    <source>
        <dbReference type="Proteomes" id="UP001342314"/>
    </source>
</evidence>
<sequence>MPVPREDVEWPSSDQTNLAVSDQPETLFVGRDQASPAIVPAAPNVTASRARRADGSDAAAVASQRFAATAADFKKQHATLIETRCDPPEPSYFPDLIADWQEGLDMNREFYNILLEKTTLPAARYLIVASYFGSGVNLPADSHFVSPIDELARDLNKLGLTGMLTMDNLRAHSNLFGIAAKLIDGEIRRSSVSSLHSSDLSSDACANPEHDDAPRTPPHLTSFIYSEGFTTTVKKVVREEQRHFLTETQTDEVQQAHVIPRRPRGMHLAYAMKGLALDASGAFDVGFGINDATNVFLLETSWHARFDKDLIAIVPNRTFLIKVLKHVDAAARKKELQNALTSPEALRDVLSTLAKPSNLADLEYTVYALQPSRLADDFLTIPGKPLATRPSSTRRVVETYVAIADGLFRSVTDDTPLLPRTFTRSSIQVSPIAFAFNTALKVLLPKGDFKIPPEAELDVLLCVSIFYHILRNPQPHADAMTTALEAASLQFMRAHRGKKRKWDRGGY</sequence>
<dbReference type="InterPro" id="IPR003615">
    <property type="entry name" value="HNH_nuc"/>
</dbReference>
<evidence type="ECO:0000259" key="2">
    <source>
        <dbReference type="Pfam" id="PF13391"/>
    </source>
</evidence>
<feature type="domain" description="HNH nuclease" evidence="2">
    <location>
        <begin position="252"/>
        <end position="314"/>
    </location>
</feature>
<reference evidence="3 4" key="1">
    <citation type="submission" date="2021-12" db="EMBL/GenBank/DDBJ databases">
        <title>High titer production of polyol ester of fatty acids by Rhodotorula paludigena BS15 towards product separation-free biomass refinery.</title>
        <authorList>
            <person name="Mano J."/>
            <person name="Ono H."/>
            <person name="Tanaka T."/>
            <person name="Naito K."/>
            <person name="Sushida H."/>
            <person name="Ike M."/>
            <person name="Tokuyasu K."/>
            <person name="Kitaoka M."/>
        </authorList>
    </citation>
    <scope>NUCLEOTIDE SEQUENCE [LARGE SCALE GENOMIC DNA]</scope>
    <source>
        <strain evidence="3 4">BS15</strain>
    </source>
</reference>